<evidence type="ECO:0000313" key="1">
    <source>
        <dbReference type="EMBL" id="MBJ7608343.1"/>
    </source>
</evidence>
<accession>A0A934KKB6</accession>
<dbReference type="Gene3D" id="2.30.30.240">
    <property type="entry name" value="PRC-barrel domain"/>
    <property type="match status" value="1"/>
</dbReference>
<organism evidence="1 2">
    <name type="scientific">Candidatus Amunia macphersoniae</name>
    <dbReference type="NCBI Taxonomy" id="3127014"/>
    <lineage>
        <taxon>Bacteria</taxon>
        <taxon>Bacillati</taxon>
        <taxon>Candidatus Dormiibacterota</taxon>
        <taxon>Candidatus Dormibacteria</taxon>
        <taxon>Candidatus Aeolococcales</taxon>
        <taxon>Candidatus Aeolococcaceae</taxon>
        <taxon>Candidatus Amunia</taxon>
    </lineage>
</organism>
<proteinExistence type="predicted"/>
<reference evidence="1 2" key="1">
    <citation type="submission" date="2020-10" db="EMBL/GenBank/DDBJ databases">
        <title>Ca. Dormibacterota MAGs.</title>
        <authorList>
            <person name="Montgomery K."/>
        </authorList>
    </citation>
    <scope>NUCLEOTIDE SEQUENCE [LARGE SCALE GENOMIC DNA]</scope>
    <source>
        <strain evidence="1">Mitchell_Peninsula_5</strain>
    </source>
</reference>
<gene>
    <name evidence="1" type="ORF">JF887_02770</name>
</gene>
<sequence length="217" mass="24022">MTPHQVSDFRLGAKVESSDGKHVGSLHRLVVGQETWDLKEIIVEETQRFSGRLFAPGSGLMVADVIVPVSAVVSVTPDLVQLSASSTDVRQMAPYLSYAYASAQPGDTLRVISAQVGLAGYWPYSETARKGADELEIREGENVMHGRTGRRLGRVRDVLYDDRELVGVVIHPDGWWQHDVVLQVRFLDRSDDLALFANLSDQDIENMPPHSPETAEQ</sequence>
<dbReference type="Proteomes" id="UP000614410">
    <property type="component" value="Unassembled WGS sequence"/>
</dbReference>
<evidence type="ECO:0008006" key="3">
    <source>
        <dbReference type="Google" id="ProtNLM"/>
    </source>
</evidence>
<name>A0A934KKB6_9BACT</name>
<dbReference type="AlphaFoldDB" id="A0A934KKB6"/>
<dbReference type="EMBL" id="JAEKNN010000011">
    <property type="protein sequence ID" value="MBJ7608343.1"/>
    <property type="molecule type" value="Genomic_DNA"/>
</dbReference>
<dbReference type="SUPFAM" id="SSF50346">
    <property type="entry name" value="PRC-barrel domain"/>
    <property type="match status" value="1"/>
</dbReference>
<protein>
    <recommendedName>
        <fullName evidence="3">PRC-barrel domain-containing protein</fullName>
    </recommendedName>
</protein>
<evidence type="ECO:0000313" key="2">
    <source>
        <dbReference type="Proteomes" id="UP000614410"/>
    </source>
</evidence>
<dbReference type="InterPro" id="IPR011033">
    <property type="entry name" value="PRC_barrel-like_sf"/>
</dbReference>
<comment type="caution">
    <text evidence="1">The sequence shown here is derived from an EMBL/GenBank/DDBJ whole genome shotgun (WGS) entry which is preliminary data.</text>
</comment>